<dbReference type="EMBL" id="PVUE01000021">
    <property type="protein sequence ID" value="PRZ36622.1"/>
    <property type="molecule type" value="Genomic_DNA"/>
</dbReference>
<dbReference type="AlphaFoldDB" id="A0A2T0ZJU4"/>
<sequence>MALKLNRALVAGSAILALVVTGCSTKGGGDNAAKTDDKGVKTDFGITDKEISLGAITDASGVLKAYGLAVTHGNQMWADDFNASGGACGRTVKIEVRDSAYKADKAVPLYAELKDKVAGYLQIFGSASLAALKGSFTSDNAIVTSSTTASVNLDNPELLMTGTSHDIDTINGLAYLQKAGMLADGDKVGMVAIDSEYGLNAIAGAEYYAKKHDLELDSVKLSATESDMSSAVTKMKSSGVKVILAAVAPKAMGSILTQAQAQGLDIPIMGNGPSFEPQLLGTPAASAMGNYYRSVGMAPYGAEGALAQKIATEYPTKFQDEPSDQVNFGYVEGLVWGAILKEACDSKDMTRDGLIAASKKIDVDTQGLTPKLDYSTEGVPPSREGYIVVPDASIPGGLKALESHYMSKEAKDYKAPLQK</sequence>
<dbReference type="Gene3D" id="3.40.50.2300">
    <property type="match status" value="2"/>
</dbReference>
<dbReference type="PANTHER" id="PTHR47235:SF1">
    <property type="entry name" value="BLR6548 PROTEIN"/>
    <property type="match status" value="1"/>
</dbReference>
<dbReference type="InterPro" id="IPR028082">
    <property type="entry name" value="Peripla_BP_I"/>
</dbReference>
<name>A0A2T0ZJU4_9ACTN</name>
<feature type="domain" description="Leucine-binding protein" evidence="3">
    <location>
        <begin position="50"/>
        <end position="388"/>
    </location>
</feature>
<evidence type="ECO:0000313" key="5">
    <source>
        <dbReference type="Proteomes" id="UP000237752"/>
    </source>
</evidence>
<evidence type="ECO:0000256" key="1">
    <source>
        <dbReference type="ARBA" id="ARBA00010062"/>
    </source>
</evidence>
<comment type="caution">
    <text evidence="4">The sequence shown here is derived from an EMBL/GenBank/DDBJ whole genome shotgun (WGS) entry which is preliminary data.</text>
</comment>
<dbReference type="OrthoDB" id="4501457at2"/>
<dbReference type="PROSITE" id="PS51257">
    <property type="entry name" value="PROKAR_LIPOPROTEIN"/>
    <property type="match status" value="1"/>
</dbReference>
<dbReference type="Pfam" id="PF13458">
    <property type="entry name" value="Peripla_BP_6"/>
    <property type="match status" value="1"/>
</dbReference>
<dbReference type="SUPFAM" id="SSF53822">
    <property type="entry name" value="Periplasmic binding protein-like I"/>
    <property type="match status" value="1"/>
</dbReference>
<evidence type="ECO:0000313" key="4">
    <source>
        <dbReference type="EMBL" id="PRZ36622.1"/>
    </source>
</evidence>
<comment type="similarity">
    <text evidence="1">Belongs to the leucine-binding protein family.</text>
</comment>
<protein>
    <submittedName>
        <fullName evidence="4">ABC-type branched-subunit amino acid transport system substrate-binding protein</fullName>
    </submittedName>
</protein>
<organism evidence="4 5">
    <name type="scientific">Antricoccus suffuscus</name>
    <dbReference type="NCBI Taxonomy" id="1629062"/>
    <lineage>
        <taxon>Bacteria</taxon>
        <taxon>Bacillati</taxon>
        <taxon>Actinomycetota</taxon>
        <taxon>Actinomycetes</taxon>
        <taxon>Geodermatophilales</taxon>
        <taxon>Antricoccaceae</taxon>
        <taxon>Antricoccus</taxon>
    </lineage>
</organism>
<reference evidence="4 5" key="1">
    <citation type="submission" date="2018-03" db="EMBL/GenBank/DDBJ databases">
        <title>Genomic Encyclopedia of Archaeal and Bacterial Type Strains, Phase II (KMG-II): from individual species to whole genera.</title>
        <authorList>
            <person name="Goeker M."/>
        </authorList>
    </citation>
    <scope>NUCLEOTIDE SEQUENCE [LARGE SCALE GENOMIC DNA]</scope>
    <source>
        <strain evidence="4 5">DSM 100065</strain>
    </source>
</reference>
<evidence type="ECO:0000256" key="2">
    <source>
        <dbReference type="ARBA" id="ARBA00022729"/>
    </source>
</evidence>
<dbReference type="Proteomes" id="UP000237752">
    <property type="component" value="Unassembled WGS sequence"/>
</dbReference>
<keyword evidence="5" id="KW-1185">Reference proteome</keyword>
<keyword evidence="2" id="KW-0732">Signal</keyword>
<proteinExistence type="inferred from homology"/>
<dbReference type="InterPro" id="IPR028081">
    <property type="entry name" value="Leu-bd"/>
</dbReference>
<evidence type="ECO:0000259" key="3">
    <source>
        <dbReference type="Pfam" id="PF13458"/>
    </source>
</evidence>
<dbReference type="PANTHER" id="PTHR47235">
    <property type="entry name" value="BLR6548 PROTEIN"/>
    <property type="match status" value="1"/>
</dbReference>
<accession>A0A2T0ZJU4</accession>
<gene>
    <name evidence="4" type="ORF">CLV47_12159</name>
</gene>
<dbReference type="RefSeq" id="WP_106350679.1">
    <property type="nucleotide sequence ID" value="NZ_PVUE01000021.1"/>
</dbReference>